<dbReference type="InterPro" id="IPR036875">
    <property type="entry name" value="Znf_CCHC_sf"/>
</dbReference>
<organism evidence="3 4">
    <name type="scientific">Sipha flava</name>
    <name type="common">yellow sugarcane aphid</name>
    <dbReference type="NCBI Taxonomy" id="143950"/>
    <lineage>
        <taxon>Eukaryota</taxon>
        <taxon>Metazoa</taxon>
        <taxon>Ecdysozoa</taxon>
        <taxon>Arthropoda</taxon>
        <taxon>Hexapoda</taxon>
        <taxon>Insecta</taxon>
        <taxon>Pterygota</taxon>
        <taxon>Neoptera</taxon>
        <taxon>Paraneoptera</taxon>
        <taxon>Hemiptera</taxon>
        <taxon>Sternorrhyncha</taxon>
        <taxon>Aphidomorpha</taxon>
        <taxon>Aphidoidea</taxon>
        <taxon>Aphididae</taxon>
        <taxon>Sipha</taxon>
    </lineage>
</organism>
<dbReference type="GO" id="GO:0008270">
    <property type="term" value="F:zinc ion binding"/>
    <property type="evidence" value="ECO:0007669"/>
    <property type="project" value="UniProtKB-KW"/>
</dbReference>
<sequence length="110" mass="12609">MRPNWSGNQIATVSLPEHMATNMVMRGRTRIGLVYCRVRLHSPKIIRCFRCHCYGHRATGCKLNDRSANCMTCRGPGHLSKECKEPPNCFLCEEMKKKKDHFPEIGKCEA</sequence>
<gene>
    <name evidence="4" type="primary">LOC112692016</name>
</gene>
<dbReference type="PROSITE" id="PS50158">
    <property type="entry name" value="ZF_CCHC"/>
    <property type="match status" value="1"/>
</dbReference>
<dbReference type="SMART" id="SM00343">
    <property type="entry name" value="ZnF_C2HC"/>
    <property type="match status" value="2"/>
</dbReference>
<accession>A0A8B8GH41</accession>
<keyword evidence="1" id="KW-0863">Zinc-finger</keyword>
<dbReference type="OrthoDB" id="6627371at2759"/>
<dbReference type="GO" id="GO:0003676">
    <property type="term" value="F:nucleic acid binding"/>
    <property type="evidence" value="ECO:0007669"/>
    <property type="project" value="InterPro"/>
</dbReference>
<dbReference type="InterPro" id="IPR001878">
    <property type="entry name" value="Znf_CCHC"/>
</dbReference>
<evidence type="ECO:0000313" key="4">
    <source>
        <dbReference type="RefSeq" id="XP_025422303.1"/>
    </source>
</evidence>
<dbReference type="AlphaFoldDB" id="A0A8B8GH41"/>
<dbReference type="Gene3D" id="4.10.60.10">
    <property type="entry name" value="Zinc finger, CCHC-type"/>
    <property type="match status" value="1"/>
</dbReference>
<feature type="domain" description="CCHC-type" evidence="2">
    <location>
        <begin position="70"/>
        <end position="85"/>
    </location>
</feature>
<dbReference type="Proteomes" id="UP000694846">
    <property type="component" value="Unplaced"/>
</dbReference>
<dbReference type="RefSeq" id="XP_025422303.1">
    <property type="nucleotide sequence ID" value="XM_025566518.1"/>
</dbReference>
<proteinExistence type="predicted"/>
<dbReference type="GeneID" id="112692016"/>
<dbReference type="SUPFAM" id="SSF57756">
    <property type="entry name" value="Retrovirus zinc finger-like domains"/>
    <property type="match status" value="1"/>
</dbReference>
<keyword evidence="1" id="KW-0862">Zinc</keyword>
<reference evidence="4" key="1">
    <citation type="submission" date="2025-08" db="UniProtKB">
        <authorList>
            <consortium name="RefSeq"/>
        </authorList>
    </citation>
    <scope>IDENTIFICATION</scope>
    <source>
        <tissue evidence="4">Whole body</tissue>
    </source>
</reference>
<evidence type="ECO:0000313" key="3">
    <source>
        <dbReference type="Proteomes" id="UP000694846"/>
    </source>
</evidence>
<evidence type="ECO:0000256" key="1">
    <source>
        <dbReference type="PROSITE-ProRule" id="PRU00047"/>
    </source>
</evidence>
<evidence type="ECO:0000259" key="2">
    <source>
        <dbReference type="PROSITE" id="PS50158"/>
    </source>
</evidence>
<keyword evidence="1" id="KW-0479">Metal-binding</keyword>
<name>A0A8B8GH41_9HEMI</name>
<keyword evidence="3" id="KW-1185">Reference proteome</keyword>
<protein>
    <submittedName>
        <fullName evidence="4">Cellular nucleic acid-binding protein-like</fullName>
    </submittedName>
</protein>